<evidence type="ECO:0000256" key="6">
    <source>
        <dbReference type="ARBA" id="ARBA00022723"/>
    </source>
</evidence>
<keyword evidence="5 11" id="KW-0808">Transferase</keyword>
<organism evidence="11">
    <name type="scientific">hydrothermal vent metagenome</name>
    <dbReference type="NCBI Taxonomy" id="652676"/>
    <lineage>
        <taxon>unclassified sequences</taxon>
        <taxon>metagenomes</taxon>
        <taxon>ecological metagenomes</taxon>
    </lineage>
</organism>
<dbReference type="GO" id="GO:0046872">
    <property type="term" value="F:metal ion binding"/>
    <property type="evidence" value="ECO:0007669"/>
    <property type="project" value="UniProtKB-KW"/>
</dbReference>
<dbReference type="Pfam" id="PF02424">
    <property type="entry name" value="ApbE"/>
    <property type="match status" value="1"/>
</dbReference>
<proteinExistence type="predicted"/>
<reference evidence="11" key="1">
    <citation type="submission" date="2018-06" db="EMBL/GenBank/DDBJ databases">
        <authorList>
            <person name="Zhirakovskaya E."/>
        </authorList>
    </citation>
    <scope>NUCLEOTIDE SEQUENCE</scope>
</reference>
<evidence type="ECO:0000256" key="9">
    <source>
        <dbReference type="ARBA" id="ARBA00031306"/>
    </source>
</evidence>
<keyword evidence="7" id="KW-0274">FAD</keyword>
<dbReference type="AlphaFoldDB" id="A0A3B0ZTP0"/>
<keyword evidence="8" id="KW-0460">Magnesium</keyword>
<dbReference type="EC" id="2.7.1.180" evidence="2"/>
<dbReference type="EMBL" id="UOFR01000003">
    <property type="protein sequence ID" value="VAW90697.1"/>
    <property type="molecule type" value="Genomic_DNA"/>
</dbReference>
<accession>A0A3B0ZTP0</accession>
<evidence type="ECO:0000256" key="8">
    <source>
        <dbReference type="ARBA" id="ARBA00022842"/>
    </source>
</evidence>
<dbReference type="PANTHER" id="PTHR30040">
    <property type="entry name" value="THIAMINE BIOSYNTHESIS LIPOPROTEIN APBE"/>
    <property type="match status" value="1"/>
</dbReference>
<keyword evidence="6" id="KW-0479">Metal-binding</keyword>
<evidence type="ECO:0000256" key="3">
    <source>
        <dbReference type="ARBA" id="ARBA00016337"/>
    </source>
</evidence>
<name>A0A3B0ZTP0_9ZZZZ</name>
<evidence type="ECO:0000256" key="5">
    <source>
        <dbReference type="ARBA" id="ARBA00022679"/>
    </source>
</evidence>
<evidence type="ECO:0000256" key="10">
    <source>
        <dbReference type="ARBA" id="ARBA00048540"/>
    </source>
</evidence>
<comment type="catalytic activity">
    <reaction evidence="10">
        <text>L-threonyl-[protein] + FAD = FMN-L-threonyl-[protein] + AMP + H(+)</text>
        <dbReference type="Rhea" id="RHEA:36847"/>
        <dbReference type="Rhea" id="RHEA-COMP:11060"/>
        <dbReference type="Rhea" id="RHEA-COMP:11061"/>
        <dbReference type="ChEBI" id="CHEBI:15378"/>
        <dbReference type="ChEBI" id="CHEBI:30013"/>
        <dbReference type="ChEBI" id="CHEBI:57692"/>
        <dbReference type="ChEBI" id="CHEBI:74257"/>
        <dbReference type="ChEBI" id="CHEBI:456215"/>
        <dbReference type="EC" id="2.7.1.180"/>
    </reaction>
</comment>
<keyword evidence="4" id="KW-0285">Flavoprotein</keyword>
<dbReference type="InterPro" id="IPR003374">
    <property type="entry name" value="ApbE-like_sf"/>
</dbReference>
<dbReference type="Gene3D" id="3.10.520.10">
    <property type="entry name" value="ApbE-like domains"/>
    <property type="match status" value="1"/>
</dbReference>
<evidence type="ECO:0000256" key="7">
    <source>
        <dbReference type="ARBA" id="ARBA00022827"/>
    </source>
</evidence>
<comment type="cofactor">
    <cofactor evidence="1">
        <name>Mg(2+)</name>
        <dbReference type="ChEBI" id="CHEBI:18420"/>
    </cofactor>
</comment>
<dbReference type="SUPFAM" id="SSF143631">
    <property type="entry name" value="ApbE-like"/>
    <property type="match status" value="1"/>
</dbReference>
<dbReference type="GO" id="GO:0016740">
    <property type="term" value="F:transferase activity"/>
    <property type="evidence" value="ECO:0007669"/>
    <property type="project" value="UniProtKB-KW"/>
</dbReference>
<dbReference type="PIRSF" id="PIRSF006268">
    <property type="entry name" value="ApbE"/>
    <property type="match status" value="1"/>
</dbReference>
<evidence type="ECO:0000313" key="11">
    <source>
        <dbReference type="EMBL" id="VAW90697.1"/>
    </source>
</evidence>
<evidence type="ECO:0000256" key="2">
    <source>
        <dbReference type="ARBA" id="ARBA00011955"/>
    </source>
</evidence>
<gene>
    <name evidence="11" type="ORF">MNBD_GAMMA21-1777</name>
</gene>
<evidence type="ECO:0000256" key="4">
    <source>
        <dbReference type="ARBA" id="ARBA00022630"/>
    </source>
</evidence>
<dbReference type="InterPro" id="IPR024932">
    <property type="entry name" value="ApbE"/>
</dbReference>
<protein>
    <recommendedName>
        <fullName evidence="3">FAD:protein FMN transferase</fullName>
        <ecNumber evidence="2">2.7.1.180</ecNumber>
    </recommendedName>
    <alternativeName>
        <fullName evidence="9">Flavin transferase</fullName>
    </alternativeName>
</protein>
<dbReference type="PANTHER" id="PTHR30040:SF2">
    <property type="entry name" value="FAD:PROTEIN FMN TRANSFERASE"/>
    <property type="match status" value="1"/>
</dbReference>
<sequence length="305" mass="34214">MDNIEARLESREDYCVGSFNAMASPCQLLVDTTDKKLAGKLLSIAQQEARRIEHKFSRYRNDNIIYRINNSNNKPVKVDEETAALLDYAKHCYDISNGSFDITSGVLREAWRFDGKNNIPTKKILNNLLPRIGWQNLTWERPYITVPKKMEIDLGGIGKEYAVDKTSLLLGDYSISILVNYGGDLFANGVRKSGQSWVVGIESTNKLASNNSKELDSHSIKEFNLERGGIATSGDTRRFLIKNGIRYSHILDPRTGWPLLDAPHSVTVVASSCTDAGIIATLAMLKGEDAEEFLDSQNVKYWCQR</sequence>
<evidence type="ECO:0000256" key="1">
    <source>
        <dbReference type="ARBA" id="ARBA00001946"/>
    </source>
</evidence>